<keyword evidence="10 11" id="KW-0472">Membrane</keyword>
<dbReference type="PANTHER" id="PTHR47314">
    <property type="entry name" value="MALTOSE/MALTODEXTRIN TRANSPORT SYSTEM PERMEASE PROTEIN MALF"/>
    <property type="match status" value="1"/>
</dbReference>
<keyword evidence="8 11" id="KW-0812">Transmembrane</keyword>
<dbReference type="Gene3D" id="3.10.650.10">
    <property type="entry name" value="MalF N-terminal region-like"/>
    <property type="match status" value="1"/>
</dbReference>
<feature type="transmembrane region" description="Helical" evidence="11">
    <location>
        <begin position="491"/>
        <end position="511"/>
    </location>
</feature>
<evidence type="ECO:0000259" key="13">
    <source>
        <dbReference type="PROSITE" id="PS50928"/>
    </source>
</evidence>
<feature type="transmembrane region" description="Helical" evidence="11">
    <location>
        <begin position="44"/>
        <end position="61"/>
    </location>
</feature>
<evidence type="ECO:0000256" key="8">
    <source>
        <dbReference type="ARBA" id="ARBA00022692"/>
    </source>
</evidence>
<accession>A0ABV6C833</accession>
<evidence type="ECO:0000256" key="3">
    <source>
        <dbReference type="ARBA" id="ARBA00009047"/>
    </source>
</evidence>
<gene>
    <name evidence="14" type="primary">malF</name>
    <name evidence="14" type="ORF">ACFFIT_01340</name>
</gene>
<dbReference type="InterPro" id="IPR048464">
    <property type="entry name" value="MalF_N_TM"/>
</dbReference>
<feature type="transmembrane region" description="Helical" evidence="11">
    <location>
        <begin position="433"/>
        <end position="454"/>
    </location>
</feature>
<feature type="transmembrane region" description="Helical" evidence="11">
    <location>
        <begin position="18"/>
        <end position="38"/>
    </location>
</feature>
<feature type="domain" description="ABC transmembrane type-1" evidence="13">
    <location>
        <begin position="288"/>
        <end position="512"/>
    </location>
</feature>
<dbReference type="Pfam" id="PF14785">
    <property type="entry name" value="MalF_P2"/>
    <property type="match status" value="1"/>
</dbReference>
<keyword evidence="15" id="KW-1185">Reference proteome</keyword>
<comment type="function">
    <text evidence="1 12">Part of the ABC transporter complex MalEFGK involved in maltose/maltodextrin import. Probably responsible for the translocation of the substrate across the membrane.</text>
</comment>
<dbReference type="Gene3D" id="1.10.3720.10">
    <property type="entry name" value="MetI-like"/>
    <property type="match status" value="1"/>
</dbReference>
<evidence type="ECO:0000256" key="6">
    <source>
        <dbReference type="ARBA" id="ARBA00022519"/>
    </source>
</evidence>
<proteinExistence type="inferred from homology"/>
<evidence type="ECO:0000256" key="9">
    <source>
        <dbReference type="ARBA" id="ARBA00022989"/>
    </source>
</evidence>
<keyword evidence="7 12" id="KW-0762">Sugar transport</keyword>
<dbReference type="InterPro" id="IPR035277">
    <property type="entry name" value="MalF_N"/>
</dbReference>
<evidence type="ECO:0000256" key="2">
    <source>
        <dbReference type="ARBA" id="ARBA00004429"/>
    </source>
</evidence>
<feature type="transmembrane region" description="Helical" evidence="11">
    <location>
        <begin position="287"/>
        <end position="310"/>
    </location>
</feature>
<evidence type="ECO:0000313" key="14">
    <source>
        <dbReference type="EMBL" id="MFC0178752.1"/>
    </source>
</evidence>
<dbReference type="RefSeq" id="WP_385875684.1">
    <property type="nucleotide sequence ID" value="NZ_JBHLXE010000014.1"/>
</dbReference>
<comment type="similarity">
    <text evidence="3 12">Belongs to the binding-protein-dependent transport system permease family. MalFG subfamily.</text>
</comment>
<keyword evidence="5" id="KW-1003">Cell membrane</keyword>
<dbReference type="Pfam" id="PF20872">
    <property type="entry name" value="MalF_N_TM"/>
    <property type="match status" value="1"/>
</dbReference>
<feature type="transmembrane region" description="Helical" evidence="11">
    <location>
        <begin position="377"/>
        <end position="399"/>
    </location>
</feature>
<dbReference type="SUPFAM" id="SSF160964">
    <property type="entry name" value="MalF N-terminal region-like"/>
    <property type="match status" value="1"/>
</dbReference>
<dbReference type="InterPro" id="IPR000515">
    <property type="entry name" value="MetI-like"/>
</dbReference>
<dbReference type="NCBIfam" id="NF008232">
    <property type="entry name" value="PRK10999.1"/>
    <property type="match status" value="1"/>
</dbReference>
<comment type="subunit">
    <text evidence="12">The complex is composed of two ATP-binding proteins (MalK), two transmembrane proteins (MalG and MalF) and a solute-binding protein (MalE).</text>
</comment>
<dbReference type="InterPro" id="IPR029345">
    <property type="entry name" value="MalF_P2"/>
</dbReference>
<evidence type="ECO:0000256" key="7">
    <source>
        <dbReference type="ARBA" id="ARBA00022597"/>
    </source>
</evidence>
<evidence type="ECO:0000256" key="1">
    <source>
        <dbReference type="ARBA" id="ARBA00002264"/>
    </source>
</evidence>
<dbReference type="Gene3D" id="2.40.430.10">
    <property type="entry name" value="D-maltodextrin-binding protein, MBP"/>
    <property type="match status" value="1"/>
</dbReference>
<evidence type="ECO:0000256" key="5">
    <source>
        <dbReference type="ARBA" id="ARBA00022475"/>
    </source>
</evidence>
<dbReference type="CDD" id="cd06261">
    <property type="entry name" value="TM_PBP2"/>
    <property type="match status" value="1"/>
</dbReference>
<comment type="caution">
    <text evidence="14">The sequence shown here is derived from an EMBL/GenBank/DDBJ whole genome shotgun (WGS) entry which is preliminary data.</text>
</comment>
<evidence type="ECO:0000256" key="12">
    <source>
        <dbReference type="RuleBase" id="RU367050"/>
    </source>
</evidence>
<reference evidence="14 15" key="1">
    <citation type="submission" date="2024-09" db="EMBL/GenBank/DDBJ databases">
        <authorList>
            <person name="Sun Q."/>
            <person name="Mori K."/>
        </authorList>
    </citation>
    <scope>NUCLEOTIDE SEQUENCE [LARGE SCALE GENOMIC DNA]</scope>
    <source>
        <strain evidence="14 15">CCM 8545</strain>
    </source>
</reference>
<dbReference type="Proteomes" id="UP001589758">
    <property type="component" value="Unassembled WGS sequence"/>
</dbReference>
<sequence length="521" mass="58459">MTTLTNPKKANHFYYKNLLKYIIIVFSILLTGYLVIAMYAQGEILFALLTLFIMGSAIYIFNNKSTYAWRYVFPGISGIGIFIIFPLIATVILGFTNYSSKNQLTFERAQSVLLSRQSFSGEVLNFSLIKNENSLDFYFEDKLNNSIYFVENVDLSSINEPVVLNITDNIPLEGKLNFKELIAYRDSLKNFVGMLPDGREIRLKSLREFAVSKPLYVLQSDGITILNTDTGAKIRPNFDVGFFQQIDEKEQFIPGTNTDAGFTVNIGLSNFTQVFSDNNIRGPFLSIFIWTVLFSCITVFLTTALGTILASLVQWESLKGKALYRVLLILPYAVPSFISILIFRGLFNQEFGEINQLLDMVFGIRPEWFNNPLQAKIMVIIVNTWLGYPYMMILCMGLLKAIPDDLYEASALNGATPWQNFTKITLPLLIKPLTPLMIASFAFNFNNFVLIMLLTRGGPNMTNTTAPAGHTDLLVSYTYRIAFEGGGGENFGLAAAISTIIFLIVGLIAIINMKASKMDLD</sequence>
<evidence type="ECO:0000256" key="10">
    <source>
        <dbReference type="ARBA" id="ARBA00023136"/>
    </source>
</evidence>
<evidence type="ECO:0000256" key="11">
    <source>
        <dbReference type="RuleBase" id="RU363032"/>
    </source>
</evidence>
<organism evidence="14 15">
    <name type="scientific">Thorsellia kenyensis</name>
    <dbReference type="NCBI Taxonomy" id="1549888"/>
    <lineage>
        <taxon>Bacteria</taxon>
        <taxon>Pseudomonadati</taxon>
        <taxon>Pseudomonadota</taxon>
        <taxon>Gammaproteobacteria</taxon>
        <taxon>Enterobacterales</taxon>
        <taxon>Thorselliaceae</taxon>
        <taxon>Thorsellia</taxon>
    </lineage>
</organism>
<keyword evidence="4 11" id="KW-0813">Transport</keyword>
<feature type="transmembrane region" description="Helical" evidence="11">
    <location>
        <begin position="73"/>
        <end position="95"/>
    </location>
</feature>
<evidence type="ECO:0000256" key="4">
    <source>
        <dbReference type="ARBA" id="ARBA00022448"/>
    </source>
</evidence>
<protein>
    <recommendedName>
        <fullName evidence="12">Maltose/maltodextrin transport system permease protein</fullName>
    </recommendedName>
</protein>
<name>A0ABV6C833_9GAMM</name>
<dbReference type="Gene3D" id="1.20.58.370">
    <property type="entry name" value="MalF N-terminal region-like"/>
    <property type="match status" value="1"/>
</dbReference>
<feature type="transmembrane region" description="Helical" evidence="11">
    <location>
        <begin position="322"/>
        <end position="343"/>
    </location>
</feature>
<dbReference type="PANTHER" id="PTHR47314:SF1">
    <property type="entry name" value="MALTOSE_MALTODEXTRIN TRANSPORT SYSTEM PERMEASE PROTEIN MALF"/>
    <property type="match status" value="1"/>
</dbReference>
<keyword evidence="6 12" id="KW-0997">Cell inner membrane</keyword>
<comment type="subcellular location">
    <subcellularLocation>
        <location evidence="2 12">Cell inner membrane</location>
        <topology evidence="2 12">Multi-pass membrane protein</topology>
    </subcellularLocation>
    <subcellularLocation>
        <location evidence="11">Cell membrane</location>
        <topology evidence="11">Multi-pass membrane protein</topology>
    </subcellularLocation>
</comment>
<evidence type="ECO:0000313" key="15">
    <source>
        <dbReference type="Proteomes" id="UP001589758"/>
    </source>
</evidence>
<dbReference type="SUPFAM" id="SSF161098">
    <property type="entry name" value="MetI-like"/>
    <property type="match status" value="1"/>
</dbReference>
<dbReference type="InterPro" id="IPR035906">
    <property type="entry name" value="MetI-like_sf"/>
</dbReference>
<dbReference type="PROSITE" id="PS50928">
    <property type="entry name" value="ABC_TM1"/>
    <property type="match status" value="1"/>
</dbReference>
<keyword evidence="9 11" id="KW-1133">Transmembrane helix</keyword>
<dbReference type="InterPro" id="IPR047103">
    <property type="entry name" value="MalF_P2_sf"/>
</dbReference>
<dbReference type="Pfam" id="PF00528">
    <property type="entry name" value="BPD_transp_1"/>
    <property type="match status" value="1"/>
</dbReference>
<dbReference type="EMBL" id="JBHLXE010000014">
    <property type="protein sequence ID" value="MFC0178752.1"/>
    <property type="molecule type" value="Genomic_DNA"/>
</dbReference>